<sequence length="154" mass="17014">MDLIIDEQTDADSLSAAVRKGIRENDPPDVGGRDWQPLNLSLRSGDGTLLGGIYGATMWRWLMIDGLWISPSLRGQGFGRKILLTAESTAIARGCLGSWLGTFDFQARDFYQHLGYEVFAELPGFPPGHTHFHLRKHFDPARVNSRTAAGQASE</sequence>
<dbReference type="Proteomes" id="UP000600139">
    <property type="component" value="Unassembled WGS sequence"/>
</dbReference>
<evidence type="ECO:0000313" key="3">
    <source>
        <dbReference type="Proteomes" id="UP000600139"/>
    </source>
</evidence>
<evidence type="ECO:0000259" key="1">
    <source>
        <dbReference type="PROSITE" id="PS51186"/>
    </source>
</evidence>
<dbReference type="Gene3D" id="3.40.630.30">
    <property type="match status" value="1"/>
</dbReference>
<dbReference type="EMBL" id="JAENIK010000013">
    <property type="protein sequence ID" value="MBK1818115.1"/>
    <property type="molecule type" value="Genomic_DNA"/>
</dbReference>
<accession>A0A934R9S8</accession>
<organism evidence="2 3">
    <name type="scientific">Luteolibacter yonseiensis</name>
    <dbReference type="NCBI Taxonomy" id="1144680"/>
    <lineage>
        <taxon>Bacteria</taxon>
        <taxon>Pseudomonadati</taxon>
        <taxon>Verrucomicrobiota</taxon>
        <taxon>Verrucomicrobiia</taxon>
        <taxon>Verrucomicrobiales</taxon>
        <taxon>Verrucomicrobiaceae</taxon>
        <taxon>Luteolibacter</taxon>
    </lineage>
</organism>
<dbReference type="PROSITE" id="PS51186">
    <property type="entry name" value="GNAT"/>
    <property type="match status" value="1"/>
</dbReference>
<dbReference type="SUPFAM" id="SSF55729">
    <property type="entry name" value="Acyl-CoA N-acyltransferases (Nat)"/>
    <property type="match status" value="1"/>
</dbReference>
<gene>
    <name evidence="2" type="ORF">JIN84_21005</name>
</gene>
<dbReference type="AlphaFoldDB" id="A0A934R9S8"/>
<feature type="domain" description="N-acetyltransferase" evidence="1">
    <location>
        <begin position="1"/>
        <end position="139"/>
    </location>
</feature>
<dbReference type="InterPro" id="IPR000182">
    <property type="entry name" value="GNAT_dom"/>
</dbReference>
<dbReference type="RefSeq" id="WP_200353068.1">
    <property type="nucleotide sequence ID" value="NZ_BAABHZ010000002.1"/>
</dbReference>
<dbReference type="GO" id="GO:0016747">
    <property type="term" value="F:acyltransferase activity, transferring groups other than amino-acyl groups"/>
    <property type="evidence" value="ECO:0007669"/>
    <property type="project" value="InterPro"/>
</dbReference>
<dbReference type="CDD" id="cd04301">
    <property type="entry name" value="NAT_SF"/>
    <property type="match status" value="1"/>
</dbReference>
<dbReference type="InterPro" id="IPR016181">
    <property type="entry name" value="Acyl_CoA_acyltransferase"/>
</dbReference>
<comment type="caution">
    <text evidence="2">The sequence shown here is derived from an EMBL/GenBank/DDBJ whole genome shotgun (WGS) entry which is preliminary data.</text>
</comment>
<keyword evidence="3" id="KW-1185">Reference proteome</keyword>
<reference evidence="2" key="1">
    <citation type="submission" date="2021-01" db="EMBL/GenBank/DDBJ databases">
        <title>Modified the classification status of verrucomicrobia.</title>
        <authorList>
            <person name="Feng X."/>
        </authorList>
    </citation>
    <scope>NUCLEOTIDE SEQUENCE</scope>
    <source>
        <strain evidence="2">JCM 18052</strain>
    </source>
</reference>
<name>A0A934R9S8_9BACT</name>
<protein>
    <submittedName>
        <fullName evidence="2">GNAT family N-acetyltransferase</fullName>
    </submittedName>
</protein>
<dbReference type="Pfam" id="PF00583">
    <property type="entry name" value="Acetyltransf_1"/>
    <property type="match status" value="1"/>
</dbReference>
<proteinExistence type="predicted"/>
<evidence type="ECO:0000313" key="2">
    <source>
        <dbReference type="EMBL" id="MBK1818115.1"/>
    </source>
</evidence>